<reference evidence="3 4" key="1">
    <citation type="submission" date="2018-12" db="EMBL/GenBank/DDBJ databases">
        <title>Complete genome sequence of Flaviflexus sp. H23T48.</title>
        <authorList>
            <person name="Bae J.-W."/>
            <person name="Lee J.-Y."/>
        </authorList>
    </citation>
    <scope>NUCLEOTIDE SEQUENCE [LARGE SCALE GENOMIC DNA]</scope>
    <source>
        <strain evidence="3 4">H23T48</strain>
    </source>
</reference>
<proteinExistence type="predicted"/>
<dbReference type="AlphaFoldDB" id="A0A3Q9G4G5"/>
<dbReference type="OrthoDB" id="3267878at2"/>
<name>A0A3Q9G4G5_9ACTO</name>
<keyword evidence="4" id="KW-1185">Reference proteome</keyword>
<dbReference type="InterPro" id="IPR009937">
    <property type="entry name" value="Phage_holin_3_6"/>
</dbReference>
<keyword evidence="2" id="KW-1133">Transmembrane helix</keyword>
<accession>A0A3Q9G4G5</accession>
<evidence type="ECO:0000313" key="3">
    <source>
        <dbReference type="EMBL" id="AZQ77280.1"/>
    </source>
</evidence>
<feature type="transmembrane region" description="Helical" evidence="2">
    <location>
        <begin position="102"/>
        <end position="125"/>
    </location>
</feature>
<sequence>MTASGHPNQGPAVPNDLGGTSLPPVNEKESPRSIGELVAGVTERFSRLIRDEIELAKVQAKAKASKVAGGVVFFAIAGVLALYALGILLLAAVYGLANAVPLWLAALIVGVVILLICGILALIGIKSLKASNKHVVDPKSGLINDIEAAKKGLNKNE</sequence>
<evidence type="ECO:0000313" key="4">
    <source>
        <dbReference type="Proteomes" id="UP000280344"/>
    </source>
</evidence>
<evidence type="ECO:0000256" key="1">
    <source>
        <dbReference type="SAM" id="MobiDB-lite"/>
    </source>
</evidence>
<dbReference type="Proteomes" id="UP000280344">
    <property type="component" value="Chromosome"/>
</dbReference>
<dbReference type="Pfam" id="PF07332">
    <property type="entry name" value="Phage_holin_3_6"/>
    <property type="match status" value="1"/>
</dbReference>
<keyword evidence="2" id="KW-0812">Transmembrane</keyword>
<dbReference type="RefSeq" id="WP_126704084.1">
    <property type="nucleotide sequence ID" value="NZ_CP034593.1"/>
</dbReference>
<gene>
    <name evidence="3" type="ORF">EJ997_07995</name>
</gene>
<feature type="region of interest" description="Disordered" evidence="1">
    <location>
        <begin position="1"/>
        <end position="31"/>
    </location>
</feature>
<feature type="transmembrane region" description="Helical" evidence="2">
    <location>
        <begin position="71"/>
        <end position="96"/>
    </location>
</feature>
<dbReference type="EMBL" id="CP034593">
    <property type="protein sequence ID" value="AZQ77280.1"/>
    <property type="molecule type" value="Genomic_DNA"/>
</dbReference>
<keyword evidence="2" id="KW-0472">Membrane</keyword>
<protein>
    <submittedName>
        <fullName evidence="3">Phage holin family protein</fullName>
    </submittedName>
</protein>
<dbReference type="KEGG" id="flh:EJ997_07995"/>
<organism evidence="3 4">
    <name type="scientific">Flaviflexus ciconiae</name>
    <dbReference type="NCBI Taxonomy" id="2496867"/>
    <lineage>
        <taxon>Bacteria</taxon>
        <taxon>Bacillati</taxon>
        <taxon>Actinomycetota</taxon>
        <taxon>Actinomycetes</taxon>
        <taxon>Actinomycetales</taxon>
        <taxon>Actinomycetaceae</taxon>
        <taxon>Flaviflexus</taxon>
    </lineage>
</organism>
<evidence type="ECO:0000256" key="2">
    <source>
        <dbReference type="SAM" id="Phobius"/>
    </source>
</evidence>